<comment type="caution">
    <text evidence="1">The sequence shown here is derived from an EMBL/GenBank/DDBJ whole genome shotgun (WGS) entry which is preliminary data.</text>
</comment>
<dbReference type="AlphaFoldDB" id="A0A150J9L6"/>
<dbReference type="Proteomes" id="UP000075398">
    <property type="component" value="Unassembled WGS sequence"/>
</dbReference>
<evidence type="ECO:0000313" key="2">
    <source>
        <dbReference type="Proteomes" id="UP000075398"/>
    </source>
</evidence>
<evidence type="ECO:0000313" key="1">
    <source>
        <dbReference type="EMBL" id="KYC53825.1"/>
    </source>
</evidence>
<accession>A0A150J9L6</accession>
<gene>
    <name evidence="1" type="ORF">AMQ22_00024</name>
</gene>
<sequence>MRLDVSLEGKYVDVGIGSEEDSGTIKIYLPFDLEVDVIISDEIIGPDDSDKIKCLSDLIFKTLDNYLEKGLGKDLEANMKKRGG</sequence>
<protein>
    <submittedName>
        <fullName evidence="1">Uncharacterized protein</fullName>
    </submittedName>
</protein>
<name>A0A150J9L6_9EURY</name>
<dbReference type="EMBL" id="LNGC01000001">
    <property type="protein sequence ID" value="KYC53825.1"/>
    <property type="molecule type" value="Genomic_DNA"/>
</dbReference>
<reference evidence="1 2" key="1">
    <citation type="journal article" date="2016" name="ISME J.">
        <title>Chasing the elusive Euryarchaeota class WSA2: genomes reveal a uniquely fastidious methyl-reducing methanogen.</title>
        <authorList>
            <person name="Nobu M.K."/>
            <person name="Narihiro T."/>
            <person name="Kuroda K."/>
            <person name="Mei R."/>
            <person name="Liu W.T."/>
        </authorList>
    </citation>
    <scope>NUCLEOTIDE SEQUENCE [LARGE SCALE GENOMIC DNA]</scope>
    <source>
        <strain evidence="1">U1lsi0528_Bin055</strain>
    </source>
</reference>
<proteinExistence type="predicted"/>
<organism evidence="1 2">
    <name type="scientific">Candidatus Methanofastidiosum methylothiophilum</name>
    <dbReference type="NCBI Taxonomy" id="1705564"/>
    <lineage>
        <taxon>Archaea</taxon>
        <taxon>Methanobacteriati</taxon>
        <taxon>Methanobacteriota</taxon>
        <taxon>Stenosarchaea group</taxon>
        <taxon>Candidatus Methanofastidiosia</taxon>
        <taxon>Candidatus Methanofastidiosales</taxon>
        <taxon>Candidatus Methanofastidiosaceae</taxon>
        <taxon>Candidatus Methanofastidiosum</taxon>
    </lineage>
</organism>